<keyword evidence="2" id="KW-1185">Reference proteome</keyword>
<keyword evidence="1" id="KW-0456">Lyase</keyword>
<comment type="caution">
    <text evidence="1">The sequence shown here is derived from an EMBL/GenBank/DDBJ whole genome shotgun (WGS) entry which is preliminary data.</text>
</comment>
<dbReference type="GO" id="GO:0016829">
    <property type="term" value="F:lyase activity"/>
    <property type="evidence" value="ECO:0007669"/>
    <property type="project" value="UniProtKB-KW"/>
</dbReference>
<evidence type="ECO:0000313" key="1">
    <source>
        <dbReference type="EMBL" id="KAK1932248.1"/>
    </source>
</evidence>
<dbReference type="AlphaFoldDB" id="A0AAD9G5J9"/>
<evidence type="ECO:0000313" key="2">
    <source>
        <dbReference type="Proteomes" id="UP001259832"/>
    </source>
</evidence>
<name>A0AAD9G5J9_9STRA</name>
<protein>
    <submittedName>
        <fullName evidence="1">Pectin lyase C</fullName>
    </submittedName>
</protein>
<organism evidence="1 2">
    <name type="scientific">Phytophthora citrophthora</name>
    <dbReference type="NCBI Taxonomy" id="4793"/>
    <lineage>
        <taxon>Eukaryota</taxon>
        <taxon>Sar</taxon>
        <taxon>Stramenopiles</taxon>
        <taxon>Oomycota</taxon>
        <taxon>Peronosporomycetes</taxon>
        <taxon>Peronosporales</taxon>
        <taxon>Peronosporaceae</taxon>
        <taxon>Phytophthora</taxon>
    </lineage>
</organism>
<dbReference type="Proteomes" id="UP001259832">
    <property type="component" value="Unassembled WGS sequence"/>
</dbReference>
<dbReference type="InterPro" id="IPR011050">
    <property type="entry name" value="Pectin_lyase_fold/virulence"/>
</dbReference>
<dbReference type="EMBL" id="JASMQC010000030">
    <property type="protein sequence ID" value="KAK1932248.1"/>
    <property type="molecule type" value="Genomic_DNA"/>
</dbReference>
<gene>
    <name evidence="1" type="ORF">P3T76_012242</name>
</gene>
<dbReference type="Gene3D" id="2.160.20.10">
    <property type="entry name" value="Single-stranded right-handed beta-helix, Pectin lyase-like"/>
    <property type="match status" value="1"/>
</dbReference>
<proteinExistence type="predicted"/>
<dbReference type="SUPFAM" id="SSF51126">
    <property type="entry name" value="Pectin lyase-like"/>
    <property type="match status" value="1"/>
</dbReference>
<reference evidence="1" key="1">
    <citation type="submission" date="2023-08" db="EMBL/GenBank/DDBJ databases">
        <title>Reference Genome Resource for the Citrus Pathogen Phytophthora citrophthora.</title>
        <authorList>
            <person name="Moller H."/>
            <person name="Coetzee B."/>
            <person name="Rose L.J."/>
            <person name="Van Niekerk J.M."/>
        </authorList>
    </citation>
    <scope>NUCLEOTIDE SEQUENCE</scope>
    <source>
        <strain evidence="1">STE-U-9442</strain>
    </source>
</reference>
<dbReference type="InterPro" id="IPR012334">
    <property type="entry name" value="Pectin_lyas_fold"/>
</dbReference>
<sequence>MFNFTGTEGSTTESGCRPTFNQECITKNNGYQSQEVILMDGDIAMSQTGGCDSDGISVQVTYDNAAKNPLVVASNKTLVGEGTSGVLYGKGLPITGSNVIVQNIFITQLNPHLIWGGDAITHYSRCW</sequence>
<accession>A0AAD9G5J9</accession>